<name>A0A0C9VBZ3_SPHS4</name>
<proteinExistence type="predicted"/>
<dbReference type="AlphaFoldDB" id="A0A0C9VBZ3"/>
<gene>
    <name evidence="1" type="ORF">M422DRAFT_181339</name>
</gene>
<evidence type="ECO:0000313" key="1">
    <source>
        <dbReference type="EMBL" id="KIJ35035.1"/>
    </source>
</evidence>
<dbReference type="HOGENOM" id="CLU_154053_0_0_1"/>
<dbReference type="EMBL" id="KN837193">
    <property type="protein sequence ID" value="KIJ35035.1"/>
    <property type="molecule type" value="Genomic_DNA"/>
</dbReference>
<dbReference type="Proteomes" id="UP000054279">
    <property type="component" value="Unassembled WGS sequence"/>
</dbReference>
<reference evidence="1 2" key="1">
    <citation type="submission" date="2014-06" db="EMBL/GenBank/DDBJ databases">
        <title>Evolutionary Origins and Diversification of the Mycorrhizal Mutualists.</title>
        <authorList>
            <consortium name="DOE Joint Genome Institute"/>
            <consortium name="Mycorrhizal Genomics Consortium"/>
            <person name="Kohler A."/>
            <person name="Kuo A."/>
            <person name="Nagy L.G."/>
            <person name="Floudas D."/>
            <person name="Copeland A."/>
            <person name="Barry K.W."/>
            <person name="Cichocki N."/>
            <person name="Veneault-Fourrey C."/>
            <person name="LaButti K."/>
            <person name="Lindquist E.A."/>
            <person name="Lipzen A."/>
            <person name="Lundell T."/>
            <person name="Morin E."/>
            <person name="Murat C."/>
            <person name="Riley R."/>
            <person name="Ohm R."/>
            <person name="Sun H."/>
            <person name="Tunlid A."/>
            <person name="Henrissat B."/>
            <person name="Grigoriev I.V."/>
            <person name="Hibbett D.S."/>
            <person name="Martin F."/>
        </authorList>
    </citation>
    <scope>NUCLEOTIDE SEQUENCE [LARGE SCALE GENOMIC DNA]</scope>
    <source>
        <strain evidence="1 2">SS14</strain>
    </source>
</reference>
<accession>A0A0C9VBZ3</accession>
<evidence type="ECO:0000313" key="2">
    <source>
        <dbReference type="Proteomes" id="UP000054279"/>
    </source>
</evidence>
<protein>
    <submittedName>
        <fullName evidence="1">Unplaced genomic scaffold SPHSTscaffold_118, whole genome shotgun sequence</fullName>
    </submittedName>
</protein>
<sequence length="163" mass="19436">MTEILKYQGIQQSAEQVKWNLIAAHDAIIEKHIKQTHFANRHRREPPIYKLIPKYIGCYKVLRVDKNKSTVGLELPPELIKHQIHLTFHVKLTHSLIENNDEQFPNREVSTFYELGANDKQEWFIDEIIGHRWTNNVKIDFQVKWMLCDIIWELLHECNKLEA</sequence>
<dbReference type="OrthoDB" id="3227343at2759"/>
<keyword evidence="2" id="KW-1185">Reference proteome</keyword>
<organism evidence="1 2">
    <name type="scientific">Sphaerobolus stellatus (strain SS14)</name>
    <dbReference type="NCBI Taxonomy" id="990650"/>
    <lineage>
        <taxon>Eukaryota</taxon>
        <taxon>Fungi</taxon>
        <taxon>Dikarya</taxon>
        <taxon>Basidiomycota</taxon>
        <taxon>Agaricomycotina</taxon>
        <taxon>Agaricomycetes</taxon>
        <taxon>Phallomycetidae</taxon>
        <taxon>Geastrales</taxon>
        <taxon>Sphaerobolaceae</taxon>
        <taxon>Sphaerobolus</taxon>
    </lineage>
</organism>